<evidence type="ECO:0000313" key="6">
    <source>
        <dbReference type="EMBL" id="KAK3583667.1"/>
    </source>
</evidence>
<dbReference type="PRINTS" id="PR00258">
    <property type="entry name" value="SPERACTRCPTR"/>
</dbReference>
<evidence type="ECO:0000256" key="1">
    <source>
        <dbReference type="ARBA" id="ARBA00022729"/>
    </source>
</evidence>
<feature type="domain" description="SRCR" evidence="5">
    <location>
        <begin position="27"/>
        <end position="134"/>
    </location>
</feature>
<reference evidence="6" key="2">
    <citation type="journal article" date="2021" name="Genome Biol. Evol.">
        <title>Developing a high-quality reference genome for a parasitic bivalve with doubly uniparental inheritance (Bivalvia: Unionida).</title>
        <authorList>
            <person name="Smith C.H."/>
        </authorList>
    </citation>
    <scope>NUCLEOTIDE SEQUENCE</scope>
    <source>
        <strain evidence="6">CHS0354</strain>
        <tissue evidence="6">Mantle</tissue>
    </source>
</reference>
<reference evidence="6" key="3">
    <citation type="submission" date="2023-05" db="EMBL/GenBank/DDBJ databases">
        <authorList>
            <person name="Smith C.H."/>
        </authorList>
    </citation>
    <scope>NUCLEOTIDE SEQUENCE</scope>
    <source>
        <strain evidence="6">CHS0354</strain>
        <tissue evidence="6">Mantle</tissue>
    </source>
</reference>
<dbReference type="AlphaFoldDB" id="A0AAE0VNT0"/>
<keyword evidence="1 4" id="KW-0732">Signal</keyword>
<feature type="signal peptide" evidence="4">
    <location>
        <begin position="1"/>
        <end position="21"/>
    </location>
</feature>
<feature type="chain" id="PRO_5042186390" description="SRCR domain-containing protein" evidence="4">
    <location>
        <begin position="22"/>
        <end position="227"/>
    </location>
</feature>
<dbReference type="Proteomes" id="UP001195483">
    <property type="component" value="Unassembled WGS sequence"/>
</dbReference>
<dbReference type="FunFam" id="3.10.250.10:FF:000001">
    <property type="entry name" value="Lysyl oxidase 4 isoform X1"/>
    <property type="match status" value="1"/>
</dbReference>
<dbReference type="InterPro" id="IPR001190">
    <property type="entry name" value="SRCR"/>
</dbReference>
<reference evidence="6" key="1">
    <citation type="journal article" date="2021" name="Genome Biol. Evol.">
        <title>A High-Quality Reference Genome for a Parasitic Bivalve with Doubly Uniparental Inheritance (Bivalvia: Unionida).</title>
        <authorList>
            <person name="Smith C.H."/>
        </authorList>
    </citation>
    <scope>NUCLEOTIDE SEQUENCE</scope>
    <source>
        <strain evidence="6">CHS0354</strain>
    </source>
</reference>
<dbReference type="SUPFAM" id="SSF56487">
    <property type="entry name" value="SRCR-like"/>
    <property type="match status" value="1"/>
</dbReference>
<comment type="caution">
    <text evidence="3">Lacks conserved residue(s) required for the propagation of feature annotation.</text>
</comment>
<dbReference type="SMART" id="SM00202">
    <property type="entry name" value="SR"/>
    <property type="match status" value="1"/>
</dbReference>
<organism evidence="6 7">
    <name type="scientific">Potamilus streckersoni</name>
    <dbReference type="NCBI Taxonomy" id="2493646"/>
    <lineage>
        <taxon>Eukaryota</taxon>
        <taxon>Metazoa</taxon>
        <taxon>Spiralia</taxon>
        <taxon>Lophotrochozoa</taxon>
        <taxon>Mollusca</taxon>
        <taxon>Bivalvia</taxon>
        <taxon>Autobranchia</taxon>
        <taxon>Heteroconchia</taxon>
        <taxon>Palaeoheterodonta</taxon>
        <taxon>Unionida</taxon>
        <taxon>Unionoidea</taxon>
        <taxon>Unionidae</taxon>
        <taxon>Ambleminae</taxon>
        <taxon>Lampsilini</taxon>
        <taxon>Potamilus</taxon>
    </lineage>
</organism>
<comment type="caution">
    <text evidence="6">The sequence shown here is derived from an EMBL/GenBank/DDBJ whole genome shotgun (WGS) entry which is preliminary data.</text>
</comment>
<evidence type="ECO:0000256" key="2">
    <source>
        <dbReference type="ARBA" id="ARBA00023157"/>
    </source>
</evidence>
<dbReference type="GO" id="GO:0016020">
    <property type="term" value="C:membrane"/>
    <property type="evidence" value="ECO:0007669"/>
    <property type="project" value="InterPro"/>
</dbReference>
<evidence type="ECO:0000259" key="5">
    <source>
        <dbReference type="PROSITE" id="PS50287"/>
    </source>
</evidence>
<dbReference type="Gene3D" id="3.10.250.10">
    <property type="entry name" value="SRCR-like domain"/>
    <property type="match status" value="1"/>
</dbReference>
<evidence type="ECO:0000256" key="3">
    <source>
        <dbReference type="PROSITE-ProRule" id="PRU00196"/>
    </source>
</evidence>
<accession>A0AAE0VNT0</accession>
<keyword evidence="7" id="KW-1185">Reference proteome</keyword>
<dbReference type="PANTHER" id="PTHR48071:SF28">
    <property type="entry name" value="SRCR DOMAIN-CONTAINING PROTEIN"/>
    <property type="match status" value="1"/>
</dbReference>
<feature type="disulfide bond" evidence="3">
    <location>
        <begin position="103"/>
        <end position="113"/>
    </location>
</feature>
<keyword evidence="2 3" id="KW-1015">Disulfide bond</keyword>
<proteinExistence type="predicted"/>
<dbReference type="PANTHER" id="PTHR48071">
    <property type="entry name" value="SRCR DOMAIN-CONTAINING PROTEIN"/>
    <property type="match status" value="1"/>
</dbReference>
<protein>
    <recommendedName>
        <fullName evidence="5">SRCR domain-containing protein</fullName>
    </recommendedName>
</protein>
<gene>
    <name evidence="6" type="ORF">CHS0354_021407</name>
</gene>
<sequence length="227" mass="25121">MNSHMIVVGIGILGFLTLSRAQSEGDIRLTDAQIPTRGKIEIFHSGSWGRVCDDGFADSSATVACRQLFGAGVTGQAIQSYDYYYYNYLYHDVATIWLDDVMCAGNEARLMDCPHLPWGQHNCVNYEDVGVNCFGVVFPTTNSTPPIQELKFQAVVNDITGYGFLDATTAKSIVSCVRQCVQCCDAGQCDMVQYEETTKTCTFMKYDQSLTGVTVCSNYSMNCMKRL</sequence>
<dbReference type="InterPro" id="IPR036772">
    <property type="entry name" value="SRCR-like_dom_sf"/>
</dbReference>
<name>A0AAE0VNT0_9BIVA</name>
<dbReference type="Pfam" id="PF00530">
    <property type="entry name" value="SRCR"/>
    <property type="match status" value="1"/>
</dbReference>
<dbReference type="EMBL" id="JAEAOA010001314">
    <property type="protein sequence ID" value="KAK3583667.1"/>
    <property type="molecule type" value="Genomic_DNA"/>
</dbReference>
<dbReference type="PROSITE" id="PS50287">
    <property type="entry name" value="SRCR_2"/>
    <property type="match status" value="1"/>
</dbReference>
<evidence type="ECO:0000313" key="7">
    <source>
        <dbReference type="Proteomes" id="UP001195483"/>
    </source>
</evidence>
<evidence type="ECO:0000256" key="4">
    <source>
        <dbReference type="SAM" id="SignalP"/>
    </source>
</evidence>